<dbReference type="AlphaFoldDB" id="A0A382E3V7"/>
<dbReference type="PANTHER" id="PTHR30047">
    <property type="entry name" value="HIGH-AFFINITY CHOLINE TRANSPORT PROTEIN-RELATED"/>
    <property type="match status" value="1"/>
</dbReference>
<reference evidence="8" key="1">
    <citation type="submission" date="2018-05" db="EMBL/GenBank/DDBJ databases">
        <authorList>
            <person name="Lanie J.A."/>
            <person name="Ng W.-L."/>
            <person name="Kazmierczak K.M."/>
            <person name="Andrzejewski T.M."/>
            <person name="Davidsen T.M."/>
            <person name="Wayne K.J."/>
            <person name="Tettelin H."/>
            <person name="Glass J.I."/>
            <person name="Rusch D."/>
            <person name="Podicherti R."/>
            <person name="Tsui H.-C.T."/>
            <person name="Winkler M.E."/>
        </authorList>
    </citation>
    <scope>NUCLEOTIDE SEQUENCE</scope>
</reference>
<evidence type="ECO:0000256" key="2">
    <source>
        <dbReference type="ARBA" id="ARBA00022448"/>
    </source>
</evidence>
<keyword evidence="5 7" id="KW-1133">Transmembrane helix</keyword>
<organism evidence="8">
    <name type="scientific">marine metagenome</name>
    <dbReference type="NCBI Taxonomy" id="408172"/>
    <lineage>
        <taxon>unclassified sequences</taxon>
        <taxon>metagenomes</taxon>
        <taxon>ecological metagenomes</taxon>
    </lineage>
</organism>
<feature type="transmembrane region" description="Helical" evidence="7">
    <location>
        <begin position="237"/>
        <end position="254"/>
    </location>
</feature>
<feature type="transmembrane region" description="Helical" evidence="7">
    <location>
        <begin position="165"/>
        <end position="187"/>
    </location>
</feature>
<dbReference type="GO" id="GO:0005886">
    <property type="term" value="C:plasma membrane"/>
    <property type="evidence" value="ECO:0007669"/>
    <property type="project" value="UniProtKB-SubCell"/>
</dbReference>
<sequence>MAIYPIETGELIRDIYQNIVDLLGPTYMVFGILTVLFILYIALSKYGNFRLGGKDTTPEYSNFSWVCMLFCSGIGGGILYWSIVEWAYYVDESLYGIQPFSERAFHLASGYGIFHWGITGWALYCFPAIAIAVPFYHFKLGSLRLSSGLRTNSESSVETSFFGRLVDFVFVFVLIGASGGSMGMYVPIVGAGVSEIFNIEHNLMLDLSMLALCTALFAYSVYKGIYKGIRVISNTNILLSILFLIAVISFGPAYEILALTFNSLKEIWINFIGMNTLGIMEKSKFAEDWTVFYWAWWIALGPQVGLFVARVSKGRTLREVIIGMLLLGSFGCFLFFAIMGNYAITLELSGQLIVSDILANEGHTVAATKVLLTLPYGKFFVFAYCLIVVIFIATSYDSVSYLLSSHVKKTSSEDFEPSRYSRLFWAFVLAILPACLFFINSNRAAMDVILIMSPPLLVLFPIFAVSLVKTLKKHYD</sequence>
<feature type="transmembrane region" description="Helical" evidence="7">
    <location>
        <begin position="291"/>
        <end position="309"/>
    </location>
</feature>
<keyword evidence="2" id="KW-0813">Transport</keyword>
<feature type="transmembrane region" description="Helical" evidence="7">
    <location>
        <begin position="113"/>
        <end position="136"/>
    </location>
</feature>
<keyword evidence="3" id="KW-1003">Cell membrane</keyword>
<feature type="transmembrane region" description="Helical" evidence="7">
    <location>
        <begin position="321"/>
        <end position="344"/>
    </location>
</feature>
<dbReference type="Pfam" id="PF02028">
    <property type="entry name" value="BCCT"/>
    <property type="match status" value="1"/>
</dbReference>
<feature type="transmembrane region" description="Helical" evidence="7">
    <location>
        <begin position="26"/>
        <end position="43"/>
    </location>
</feature>
<feature type="transmembrane region" description="Helical" evidence="7">
    <location>
        <begin position="63"/>
        <end position="83"/>
    </location>
</feature>
<evidence type="ECO:0000256" key="3">
    <source>
        <dbReference type="ARBA" id="ARBA00022475"/>
    </source>
</evidence>
<dbReference type="EMBL" id="UINC01042552">
    <property type="protein sequence ID" value="SVB45340.1"/>
    <property type="molecule type" value="Genomic_DNA"/>
</dbReference>
<evidence type="ECO:0000256" key="7">
    <source>
        <dbReference type="SAM" id="Phobius"/>
    </source>
</evidence>
<dbReference type="InterPro" id="IPR018093">
    <property type="entry name" value="BCCT_CS"/>
</dbReference>
<evidence type="ECO:0008006" key="9">
    <source>
        <dbReference type="Google" id="ProtNLM"/>
    </source>
</evidence>
<feature type="transmembrane region" description="Helical" evidence="7">
    <location>
        <begin position="207"/>
        <end position="225"/>
    </location>
</feature>
<evidence type="ECO:0000256" key="5">
    <source>
        <dbReference type="ARBA" id="ARBA00022989"/>
    </source>
</evidence>
<evidence type="ECO:0000256" key="4">
    <source>
        <dbReference type="ARBA" id="ARBA00022692"/>
    </source>
</evidence>
<dbReference type="GO" id="GO:0022857">
    <property type="term" value="F:transmembrane transporter activity"/>
    <property type="evidence" value="ECO:0007669"/>
    <property type="project" value="InterPro"/>
</dbReference>
<protein>
    <recommendedName>
        <fullName evidence="9">Choline transporter</fullName>
    </recommendedName>
</protein>
<keyword evidence="6 7" id="KW-0472">Membrane</keyword>
<dbReference type="InterPro" id="IPR000060">
    <property type="entry name" value="BCCT_transptr"/>
</dbReference>
<feature type="transmembrane region" description="Helical" evidence="7">
    <location>
        <begin position="423"/>
        <end position="442"/>
    </location>
</feature>
<comment type="subcellular location">
    <subcellularLocation>
        <location evidence="1">Cell membrane</location>
        <topology evidence="1">Multi-pass membrane protein</topology>
    </subcellularLocation>
</comment>
<name>A0A382E3V7_9ZZZZ</name>
<feature type="transmembrane region" description="Helical" evidence="7">
    <location>
        <begin position="448"/>
        <end position="468"/>
    </location>
</feature>
<accession>A0A382E3V7</accession>
<dbReference type="PROSITE" id="PS01303">
    <property type="entry name" value="BCCT"/>
    <property type="match status" value="1"/>
</dbReference>
<keyword evidence="4 7" id="KW-0812">Transmembrane</keyword>
<gene>
    <name evidence="8" type="ORF">METZ01_LOCUS198194</name>
</gene>
<feature type="transmembrane region" description="Helical" evidence="7">
    <location>
        <begin position="379"/>
        <end position="403"/>
    </location>
</feature>
<proteinExistence type="predicted"/>
<dbReference type="PANTHER" id="PTHR30047:SF7">
    <property type="entry name" value="HIGH-AFFINITY CHOLINE TRANSPORT PROTEIN"/>
    <property type="match status" value="1"/>
</dbReference>
<evidence type="ECO:0000313" key="8">
    <source>
        <dbReference type="EMBL" id="SVB45340.1"/>
    </source>
</evidence>
<evidence type="ECO:0000256" key="1">
    <source>
        <dbReference type="ARBA" id="ARBA00004651"/>
    </source>
</evidence>
<evidence type="ECO:0000256" key="6">
    <source>
        <dbReference type="ARBA" id="ARBA00023136"/>
    </source>
</evidence>